<evidence type="ECO:0000313" key="2">
    <source>
        <dbReference type="Proteomes" id="UP000317593"/>
    </source>
</evidence>
<protein>
    <submittedName>
        <fullName evidence="1">Uncharacterized protein</fullName>
    </submittedName>
</protein>
<keyword evidence="2" id="KW-1185">Reference proteome</keyword>
<organism evidence="1 2">
    <name type="scientific">Fodinibius sediminis</name>
    <dbReference type="NCBI Taxonomy" id="1214077"/>
    <lineage>
        <taxon>Bacteria</taxon>
        <taxon>Pseudomonadati</taxon>
        <taxon>Balneolota</taxon>
        <taxon>Balneolia</taxon>
        <taxon>Balneolales</taxon>
        <taxon>Balneolaceae</taxon>
        <taxon>Fodinibius</taxon>
    </lineage>
</organism>
<dbReference type="Proteomes" id="UP000317593">
    <property type="component" value="Unassembled WGS sequence"/>
</dbReference>
<evidence type="ECO:0000313" key="1">
    <source>
        <dbReference type="EMBL" id="SMO90472.1"/>
    </source>
</evidence>
<dbReference type="EMBL" id="FXTH01000022">
    <property type="protein sequence ID" value="SMO90472.1"/>
    <property type="molecule type" value="Genomic_DNA"/>
</dbReference>
<dbReference type="AlphaFoldDB" id="A0A521F2Q7"/>
<name>A0A521F2Q7_9BACT</name>
<reference evidence="1 2" key="1">
    <citation type="submission" date="2017-05" db="EMBL/GenBank/DDBJ databases">
        <authorList>
            <person name="Varghese N."/>
            <person name="Submissions S."/>
        </authorList>
    </citation>
    <scope>NUCLEOTIDE SEQUENCE [LARGE SCALE GENOMIC DNA]</scope>
    <source>
        <strain evidence="1 2">DSM 21194</strain>
    </source>
</reference>
<proteinExistence type="predicted"/>
<sequence length="58" mass="6609">MPDLIEAISIYYNDNGVYPKVLVSSSFYDTHKLGMADLLEILSIEINDDILDWELESS</sequence>
<accession>A0A521F2Q7</accession>
<dbReference type="RefSeq" id="WP_185958480.1">
    <property type="nucleotide sequence ID" value="NZ_FXTH01000022.1"/>
</dbReference>
<gene>
    <name evidence="1" type="ORF">SAMN06265218_12228</name>
</gene>